<dbReference type="AlphaFoldDB" id="A0AAE0BFJ1"/>
<dbReference type="InterPro" id="IPR052925">
    <property type="entry name" value="Phage_Integrase-like_Recomb"/>
</dbReference>
<gene>
    <name evidence="2" type="ORF">CYMTET_54105</name>
</gene>
<dbReference type="GO" id="GO:0003677">
    <property type="term" value="F:DNA binding"/>
    <property type="evidence" value="ECO:0007669"/>
    <property type="project" value="InterPro"/>
</dbReference>
<dbReference type="GO" id="GO:0015074">
    <property type="term" value="P:DNA integration"/>
    <property type="evidence" value="ECO:0007669"/>
    <property type="project" value="InterPro"/>
</dbReference>
<evidence type="ECO:0000256" key="1">
    <source>
        <dbReference type="ARBA" id="ARBA00023172"/>
    </source>
</evidence>
<reference evidence="2 3" key="1">
    <citation type="journal article" date="2015" name="Genome Biol. Evol.">
        <title>Comparative Genomics of a Bacterivorous Green Alga Reveals Evolutionary Causalities and Consequences of Phago-Mixotrophic Mode of Nutrition.</title>
        <authorList>
            <person name="Burns J.A."/>
            <person name="Paasch A."/>
            <person name="Narechania A."/>
            <person name="Kim E."/>
        </authorList>
    </citation>
    <scope>NUCLEOTIDE SEQUENCE [LARGE SCALE GENOMIC DNA]</scope>
    <source>
        <strain evidence="2 3">PLY_AMNH</strain>
    </source>
</reference>
<dbReference type="EMBL" id="LGRX02035238">
    <property type="protein sequence ID" value="KAK3235706.1"/>
    <property type="molecule type" value="Genomic_DNA"/>
</dbReference>
<keyword evidence="1" id="KW-0233">DNA recombination</keyword>
<dbReference type="InterPro" id="IPR013762">
    <property type="entry name" value="Integrase-like_cat_sf"/>
</dbReference>
<dbReference type="InterPro" id="IPR011010">
    <property type="entry name" value="DNA_brk_join_enz"/>
</dbReference>
<name>A0AAE0BFJ1_9CHLO</name>
<protein>
    <submittedName>
        <fullName evidence="2">Uncharacterized protein</fullName>
    </submittedName>
</protein>
<proteinExistence type="predicted"/>
<dbReference type="PANTHER" id="PTHR34605:SF4">
    <property type="entry name" value="DNA ADENINE METHYLTRANSFERASE"/>
    <property type="match status" value="1"/>
</dbReference>
<evidence type="ECO:0000313" key="2">
    <source>
        <dbReference type="EMBL" id="KAK3235706.1"/>
    </source>
</evidence>
<comment type="caution">
    <text evidence="2">The sequence shown here is derived from an EMBL/GenBank/DDBJ whole genome shotgun (WGS) entry which is preliminary data.</text>
</comment>
<dbReference type="SUPFAM" id="SSF56349">
    <property type="entry name" value="DNA breaking-rejoining enzymes"/>
    <property type="match status" value="1"/>
</dbReference>
<dbReference type="GO" id="GO:0006310">
    <property type="term" value="P:DNA recombination"/>
    <property type="evidence" value="ECO:0007669"/>
    <property type="project" value="UniProtKB-KW"/>
</dbReference>
<organism evidence="2 3">
    <name type="scientific">Cymbomonas tetramitiformis</name>
    <dbReference type="NCBI Taxonomy" id="36881"/>
    <lineage>
        <taxon>Eukaryota</taxon>
        <taxon>Viridiplantae</taxon>
        <taxon>Chlorophyta</taxon>
        <taxon>Pyramimonadophyceae</taxon>
        <taxon>Pyramimonadales</taxon>
        <taxon>Pyramimonadaceae</taxon>
        <taxon>Cymbomonas</taxon>
    </lineage>
</organism>
<dbReference type="Proteomes" id="UP001190700">
    <property type="component" value="Unassembled WGS sequence"/>
</dbReference>
<accession>A0AAE0BFJ1</accession>
<sequence>MLEFYDFLMHLVSEEGSSMEMAKVILVWQDFQLRKMVAGTDLFTPLGTPKRVVDERPPKELTLYPVRAHLPDCPLVSVGDSAEEFMWLLHEFIVFLGFEANPDKCEGHSQVLEFLGVMLSTTDGVCIASISEDQMLVVQAKEDGARFMDFRGHNYWGNLPFSGFLEIIQNFLRARDFLAMMFPATDDVLAWWIVFMVTDRKVKPSTAKKYTSSVRALHLQLGVGSREGEVDIRVRHSKTIEAGERYHTVRAVEVPDSPICVLMALWRDWQMPNLGPLFCTEDAKGRLKPLTHSVFVAGFRKLTARAGPDPAAYIGNSFRRGGATATCELQVQDALIQAHGDWASECYKLYCDMDSAQQLILPSAKATGVAIAIRAFEMRA</sequence>
<dbReference type="PANTHER" id="PTHR34605">
    <property type="entry name" value="PHAGE_INTEGRASE DOMAIN-CONTAINING PROTEIN"/>
    <property type="match status" value="1"/>
</dbReference>
<evidence type="ECO:0000313" key="3">
    <source>
        <dbReference type="Proteomes" id="UP001190700"/>
    </source>
</evidence>
<dbReference type="Gene3D" id="1.10.443.10">
    <property type="entry name" value="Intergrase catalytic core"/>
    <property type="match status" value="1"/>
</dbReference>
<keyword evidence="3" id="KW-1185">Reference proteome</keyword>